<dbReference type="Pfam" id="PF01812">
    <property type="entry name" value="5-FTHF_cyc-lig"/>
    <property type="match status" value="1"/>
</dbReference>
<dbReference type="GO" id="GO:0046872">
    <property type="term" value="F:metal ion binding"/>
    <property type="evidence" value="ECO:0007669"/>
    <property type="project" value="UniProtKB-KW"/>
</dbReference>
<dbReference type="GO" id="GO:0009396">
    <property type="term" value="P:folic acid-containing compound biosynthetic process"/>
    <property type="evidence" value="ECO:0007669"/>
    <property type="project" value="TreeGrafter"/>
</dbReference>
<dbReference type="Proteomes" id="UP000282818">
    <property type="component" value="Unassembled WGS sequence"/>
</dbReference>
<dbReference type="InterPro" id="IPR037171">
    <property type="entry name" value="NagB/RpiA_transferase-like"/>
</dbReference>
<dbReference type="PANTHER" id="PTHR23407">
    <property type="entry name" value="ATPASE INHIBITOR/5-FORMYLTETRAHYDROFOLATE CYCLO-LIGASE"/>
    <property type="match status" value="1"/>
</dbReference>
<dbReference type="PIRSF" id="PIRSF006806">
    <property type="entry name" value="FTHF_cligase"/>
    <property type="match status" value="1"/>
</dbReference>
<dbReference type="GO" id="GO:0030272">
    <property type="term" value="F:5-formyltetrahydrofolate cyclo-ligase activity"/>
    <property type="evidence" value="ECO:0007669"/>
    <property type="project" value="UniProtKB-EC"/>
</dbReference>
<dbReference type="NCBIfam" id="TIGR02727">
    <property type="entry name" value="MTHFS_bact"/>
    <property type="match status" value="1"/>
</dbReference>
<keyword evidence="8" id="KW-1185">Reference proteome</keyword>
<dbReference type="EMBL" id="SACQ01000007">
    <property type="protein sequence ID" value="RVU29768.1"/>
    <property type="molecule type" value="Genomic_DNA"/>
</dbReference>
<accession>A0A437Q5I4</accession>
<dbReference type="GO" id="GO:0005524">
    <property type="term" value="F:ATP binding"/>
    <property type="evidence" value="ECO:0007669"/>
    <property type="project" value="UniProtKB-KW"/>
</dbReference>
<dbReference type="EC" id="6.3.3.2" evidence="5"/>
<keyword evidence="3 4" id="KW-0067">ATP-binding</keyword>
<dbReference type="AlphaFoldDB" id="A0A437Q5I4"/>
<comment type="cofactor">
    <cofactor evidence="5">
        <name>Mg(2+)</name>
        <dbReference type="ChEBI" id="CHEBI:18420"/>
    </cofactor>
</comment>
<feature type="binding site" evidence="4">
    <location>
        <position position="57"/>
    </location>
    <ligand>
        <name>substrate</name>
    </ligand>
</feature>
<organism evidence="7 8">
    <name type="scientific">Neptunomonas marina</name>
    <dbReference type="NCBI Taxonomy" id="1815562"/>
    <lineage>
        <taxon>Bacteria</taxon>
        <taxon>Pseudomonadati</taxon>
        <taxon>Pseudomonadota</taxon>
        <taxon>Gammaproteobacteria</taxon>
        <taxon>Oceanospirillales</taxon>
        <taxon>Oceanospirillaceae</taxon>
        <taxon>Neptunomonas</taxon>
    </lineage>
</organism>
<comment type="catalytic activity">
    <reaction evidence="5">
        <text>(6S)-5-formyl-5,6,7,8-tetrahydrofolate + ATP = (6R)-5,10-methenyltetrahydrofolate + ADP + phosphate</text>
        <dbReference type="Rhea" id="RHEA:10488"/>
        <dbReference type="ChEBI" id="CHEBI:30616"/>
        <dbReference type="ChEBI" id="CHEBI:43474"/>
        <dbReference type="ChEBI" id="CHEBI:57455"/>
        <dbReference type="ChEBI" id="CHEBI:57457"/>
        <dbReference type="ChEBI" id="CHEBI:456216"/>
        <dbReference type="EC" id="6.3.3.2"/>
    </reaction>
</comment>
<dbReference type="Gene3D" id="3.40.50.10420">
    <property type="entry name" value="NagB/RpiA/CoA transferase-like"/>
    <property type="match status" value="1"/>
</dbReference>
<dbReference type="InterPro" id="IPR024185">
    <property type="entry name" value="FTHF_cligase-like_sf"/>
</dbReference>
<evidence type="ECO:0000256" key="2">
    <source>
        <dbReference type="ARBA" id="ARBA00022741"/>
    </source>
</evidence>
<gene>
    <name evidence="7" type="ORF">EOE65_14550</name>
</gene>
<evidence type="ECO:0000313" key="8">
    <source>
        <dbReference type="Proteomes" id="UP000282818"/>
    </source>
</evidence>
<keyword evidence="2 4" id="KW-0547">Nucleotide-binding</keyword>
<keyword evidence="5" id="KW-0460">Magnesium</keyword>
<keyword evidence="7" id="KW-0436">Ligase</keyword>
<evidence type="ECO:0000256" key="5">
    <source>
        <dbReference type="RuleBase" id="RU361279"/>
    </source>
</evidence>
<comment type="similarity">
    <text evidence="1 5">Belongs to the 5-formyltetrahydrofolate cyclo-ligase family.</text>
</comment>
<evidence type="ECO:0000256" key="6">
    <source>
        <dbReference type="SAM" id="MobiDB-lite"/>
    </source>
</evidence>
<dbReference type="SUPFAM" id="SSF100950">
    <property type="entry name" value="NagB/RpiA/CoA transferase-like"/>
    <property type="match status" value="1"/>
</dbReference>
<feature type="compositionally biased region" description="Basic residues" evidence="6">
    <location>
        <begin position="12"/>
        <end position="23"/>
    </location>
</feature>
<comment type="caution">
    <text evidence="7">The sequence shown here is derived from an EMBL/GenBank/DDBJ whole genome shotgun (WGS) entry which is preliminary data.</text>
</comment>
<feature type="region of interest" description="Disordered" evidence="6">
    <location>
        <begin position="1"/>
        <end position="23"/>
    </location>
</feature>
<protein>
    <recommendedName>
        <fullName evidence="5">5-formyltetrahydrofolate cyclo-ligase</fullName>
        <ecNumber evidence="5">6.3.3.2</ecNumber>
    </recommendedName>
</protein>
<evidence type="ECO:0000256" key="4">
    <source>
        <dbReference type="PIRSR" id="PIRSR006806-1"/>
    </source>
</evidence>
<sequence length="196" mass="22973">MQLEERKQLRQTLRHRRRSLSAKQHQRAAVQLLKRLKTQAFFRTAKHIAIYLPNDGEIETNPIIQWCWQHNKQVYLPVLHPLAHNRLWFVRYRPRTAMTKNKYGILEPKMPFRFIRDARRLDLVLMPLVGFDADGGRLGMGGGYYDRTFAFIKQHNVNRPKLIGLAHELQRVDTLPIAAWDVPVVGVATDEAIYLN</sequence>
<feature type="binding site" evidence="4">
    <location>
        <position position="52"/>
    </location>
    <ligand>
        <name>substrate</name>
    </ligand>
</feature>
<dbReference type="GO" id="GO:0035999">
    <property type="term" value="P:tetrahydrofolate interconversion"/>
    <property type="evidence" value="ECO:0007669"/>
    <property type="project" value="TreeGrafter"/>
</dbReference>
<name>A0A437Q5I4_9GAMM</name>
<dbReference type="RefSeq" id="WP_127695051.1">
    <property type="nucleotide sequence ID" value="NZ_SACQ01000007.1"/>
</dbReference>
<evidence type="ECO:0000256" key="3">
    <source>
        <dbReference type="ARBA" id="ARBA00022840"/>
    </source>
</evidence>
<dbReference type="PANTHER" id="PTHR23407:SF1">
    <property type="entry name" value="5-FORMYLTETRAHYDROFOLATE CYCLO-LIGASE"/>
    <property type="match status" value="1"/>
</dbReference>
<dbReference type="InterPro" id="IPR002698">
    <property type="entry name" value="FTHF_cligase"/>
</dbReference>
<evidence type="ECO:0000313" key="7">
    <source>
        <dbReference type="EMBL" id="RVU29768.1"/>
    </source>
</evidence>
<proteinExistence type="inferred from homology"/>
<feature type="binding site" evidence="4">
    <location>
        <begin position="137"/>
        <end position="145"/>
    </location>
    <ligand>
        <name>ATP</name>
        <dbReference type="ChEBI" id="CHEBI:30616"/>
    </ligand>
</feature>
<keyword evidence="5" id="KW-0479">Metal-binding</keyword>
<evidence type="ECO:0000256" key="1">
    <source>
        <dbReference type="ARBA" id="ARBA00010638"/>
    </source>
</evidence>
<reference evidence="7 8" key="1">
    <citation type="submission" date="2019-01" db="EMBL/GenBank/DDBJ databases">
        <authorList>
            <person name="Chen W.-M."/>
        </authorList>
    </citation>
    <scope>NUCLEOTIDE SEQUENCE [LARGE SCALE GENOMIC DNA]</scope>
    <source>
        <strain evidence="7 8">HPM-16</strain>
    </source>
</reference>
<feature type="binding site" evidence="4">
    <location>
        <begin position="6"/>
        <end position="10"/>
    </location>
    <ligand>
        <name>ATP</name>
        <dbReference type="ChEBI" id="CHEBI:30616"/>
    </ligand>
</feature>